<dbReference type="AlphaFoldDB" id="A0A031JPX1"/>
<evidence type="ECO:0000313" key="1">
    <source>
        <dbReference type="EMBL" id="EZP74902.1"/>
    </source>
</evidence>
<gene>
    <name evidence="1" type="ORF">BV97_04640</name>
</gene>
<name>A0A031JPX1_9SPHN</name>
<dbReference type="eggNOG" id="ENOG5033GR5">
    <property type="taxonomic scope" value="Bacteria"/>
</dbReference>
<organism evidence="1 2">
    <name type="scientific">Novosphingobium resinovorum</name>
    <dbReference type="NCBI Taxonomy" id="158500"/>
    <lineage>
        <taxon>Bacteria</taxon>
        <taxon>Pseudomonadati</taxon>
        <taxon>Pseudomonadota</taxon>
        <taxon>Alphaproteobacteria</taxon>
        <taxon>Sphingomonadales</taxon>
        <taxon>Sphingomonadaceae</taxon>
        <taxon>Novosphingobium</taxon>
    </lineage>
</organism>
<accession>A0A031JPX1</accession>
<sequence>MVLGDGPESRLALSTAHVRHARQQPISDHLTLAEWKRMYLAVATANYRGWMLNTFVTVSWELSGVQHPPYIKSLHDRFTDLMRRWCRDVTKALQKSPDTRLSQQEVPFAGIWVREVGERMGLHTHLLVHVPPPLFQRFRRWARRAAHTLTETPRPDPRTGSAGKQLVHIQQLSDVDGQWRVFRYMMKGINRETLPPTMQPDFREFLTVEFPLQKTVPQGRIEGARCGASRSIGPAAREHLRETLGLPGMWPEDFDPAAPHYGRDYLNTGDLRRSLLQIEI</sequence>
<reference evidence="1 2" key="1">
    <citation type="submission" date="2014-03" db="EMBL/GenBank/DDBJ databases">
        <title>Whole genome sequence of Novosphingobium resinovorum KF1.</title>
        <authorList>
            <person name="Gan H.M."/>
            <person name="Gan H.Y."/>
            <person name="Chew T.H."/>
            <person name="Savka M.A."/>
        </authorList>
    </citation>
    <scope>NUCLEOTIDE SEQUENCE [LARGE SCALE GENOMIC DNA]</scope>
    <source>
        <strain evidence="1 2">KF1</strain>
    </source>
</reference>
<protein>
    <submittedName>
        <fullName evidence="1">Uncharacterized protein</fullName>
    </submittedName>
</protein>
<proteinExistence type="predicted"/>
<dbReference type="EMBL" id="JFYZ01000040">
    <property type="protein sequence ID" value="EZP74902.1"/>
    <property type="molecule type" value="Genomic_DNA"/>
</dbReference>
<comment type="caution">
    <text evidence="1">The sequence shown here is derived from an EMBL/GenBank/DDBJ whole genome shotgun (WGS) entry which is preliminary data.</text>
</comment>
<evidence type="ECO:0000313" key="2">
    <source>
        <dbReference type="Proteomes" id="UP000024329"/>
    </source>
</evidence>
<dbReference type="Proteomes" id="UP000024329">
    <property type="component" value="Unassembled WGS sequence"/>
</dbReference>